<dbReference type="RefSeq" id="XP_062786638.1">
    <property type="nucleotide sequence ID" value="XM_062930587.1"/>
</dbReference>
<proteinExistence type="predicted"/>
<dbReference type="InterPro" id="IPR045564">
    <property type="entry name" value="DUF5910"/>
</dbReference>
<dbReference type="Proteomes" id="UP001322277">
    <property type="component" value="Chromosome 10"/>
</dbReference>
<dbReference type="EMBL" id="CP137314">
    <property type="protein sequence ID" value="WQF89417.1"/>
    <property type="molecule type" value="Genomic_DNA"/>
</dbReference>
<evidence type="ECO:0000313" key="2">
    <source>
        <dbReference type="EMBL" id="WQF89417.1"/>
    </source>
</evidence>
<keyword evidence="1" id="KW-0812">Transmembrane</keyword>
<feature type="transmembrane region" description="Helical" evidence="1">
    <location>
        <begin position="51"/>
        <end position="73"/>
    </location>
</feature>
<name>A0AAX4J202_9PEZI</name>
<protein>
    <submittedName>
        <fullName evidence="2">Uncharacterized protein</fullName>
    </submittedName>
</protein>
<dbReference type="AlphaFoldDB" id="A0AAX4J202"/>
<keyword evidence="1" id="KW-0472">Membrane</keyword>
<reference evidence="3" key="1">
    <citation type="journal article" date="2023" name="bioRxiv">
        <title>Complete genome of the Medicago anthracnose fungus, Colletotrichum destructivum, reveals a mini-chromosome-like region within a core chromosome.</title>
        <authorList>
            <person name="Lapalu N."/>
            <person name="Simon A."/>
            <person name="Lu A."/>
            <person name="Plaumann P.-L."/>
            <person name="Amselem J."/>
            <person name="Pigne S."/>
            <person name="Auger A."/>
            <person name="Koch C."/>
            <person name="Dallery J.-F."/>
            <person name="O'Connell R.J."/>
        </authorList>
    </citation>
    <scope>NUCLEOTIDE SEQUENCE [LARGE SCALE GENOMIC DNA]</scope>
    <source>
        <strain evidence="3">CBS 520.97</strain>
    </source>
</reference>
<dbReference type="KEGG" id="cdet:87950931"/>
<keyword evidence="3" id="KW-1185">Reference proteome</keyword>
<gene>
    <name evidence="2" type="ORF">CDEST_14431</name>
</gene>
<keyword evidence="1" id="KW-1133">Transmembrane helix</keyword>
<dbReference type="Pfam" id="PF19287">
    <property type="entry name" value="DUF5910"/>
    <property type="match status" value="1"/>
</dbReference>
<organism evidence="2 3">
    <name type="scientific">Colletotrichum destructivum</name>
    <dbReference type="NCBI Taxonomy" id="34406"/>
    <lineage>
        <taxon>Eukaryota</taxon>
        <taxon>Fungi</taxon>
        <taxon>Dikarya</taxon>
        <taxon>Ascomycota</taxon>
        <taxon>Pezizomycotina</taxon>
        <taxon>Sordariomycetes</taxon>
        <taxon>Hypocreomycetidae</taxon>
        <taxon>Glomerellales</taxon>
        <taxon>Glomerellaceae</taxon>
        <taxon>Colletotrichum</taxon>
        <taxon>Colletotrichum destructivum species complex</taxon>
    </lineage>
</organism>
<evidence type="ECO:0000313" key="3">
    <source>
        <dbReference type="Proteomes" id="UP001322277"/>
    </source>
</evidence>
<evidence type="ECO:0000256" key="1">
    <source>
        <dbReference type="SAM" id="Phobius"/>
    </source>
</evidence>
<dbReference type="GeneID" id="87950931"/>
<sequence>MGLKSLEYHQKLNSSRNTKSRLSKIEITRTPSTHTHLKPLSQAKASISTMLFTPAALLALLVTSIVASPITLAKRDKIIIGYRRVSKEQAADYKKNGGTLTYDPRLATGGQQLGPGVYTSPRRGAWPIGGDSDWWCVVRADSEAVDNLGKVWVPSFYHDFDNLWYVSEETMTAYIKEVDDGIDPEKAFRLSRIDRDENNLQMLIPPGLLNGQGGGLGITVECDPDANKLPTDVVDYDNFDASGDKDPEF</sequence>
<accession>A0AAX4J202</accession>